<evidence type="ECO:0000259" key="7">
    <source>
        <dbReference type="PROSITE" id="PS51093"/>
    </source>
</evidence>
<dbReference type="InterPro" id="IPR011055">
    <property type="entry name" value="Dup_hybrid_motif"/>
</dbReference>
<name>A0ABT2TEY9_9FIRM</name>
<proteinExistence type="predicted"/>
<gene>
    <name evidence="8" type="ORF">OCV51_12040</name>
</gene>
<dbReference type="Gene3D" id="2.70.70.10">
    <property type="entry name" value="Glucose Permease (Domain IIA)"/>
    <property type="match status" value="1"/>
</dbReference>
<evidence type="ECO:0000256" key="3">
    <source>
        <dbReference type="ARBA" id="ARBA00022597"/>
    </source>
</evidence>
<evidence type="ECO:0000313" key="8">
    <source>
        <dbReference type="EMBL" id="MCU6748377.1"/>
    </source>
</evidence>
<evidence type="ECO:0000313" key="9">
    <source>
        <dbReference type="Proteomes" id="UP001652394"/>
    </source>
</evidence>
<evidence type="ECO:0000256" key="6">
    <source>
        <dbReference type="ARBA" id="ARBA00022777"/>
    </source>
</evidence>
<evidence type="ECO:0000256" key="4">
    <source>
        <dbReference type="ARBA" id="ARBA00022679"/>
    </source>
</evidence>
<dbReference type="Proteomes" id="UP001652394">
    <property type="component" value="Unassembled WGS sequence"/>
</dbReference>
<keyword evidence="5" id="KW-0598">Phosphotransferase system</keyword>
<dbReference type="NCBIfam" id="TIGR00830">
    <property type="entry name" value="PTBA"/>
    <property type="match status" value="1"/>
</dbReference>
<evidence type="ECO:0000256" key="5">
    <source>
        <dbReference type="ARBA" id="ARBA00022683"/>
    </source>
</evidence>
<keyword evidence="6" id="KW-0418">Kinase</keyword>
<dbReference type="Pfam" id="PF00358">
    <property type="entry name" value="PTS_EIIA_1"/>
    <property type="match status" value="1"/>
</dbReference>
<dbReference type="PANTHER" id="PTHR45008:SF1">
    <property type="entry name" value="PTS SYSTEM GLUCOSE-SPECIFIC EIIA COMPONENT"/>
    <property type="match status" value="1"/>
</dbReference>
<keyword evidence="2" id="KW-0813">Transport</keyword>
<accession>A0ABT2TEY9</accession>
<dbReference type="PROSITE" id="PS51093">
    <property type="entry name" value="PTS_EIIA_TYPE_1"/>
    <property type="match status" value="1"/>
</dbReference>
<reference evidence="8 9" key="1">
    <citation type="journal article" date="2021" name="ISME Commun">
        <title>Automated analysis of genomic sequences facilitates high-throughput and comprehensive description of bacteria.</title>
        <authorList>
            <person name="Hitch T.C.A."/>
        </authorList>
    </citation>
    <scope>NUCLEOTIDE SEQUENCE [LARGE SCALE GENOMIC DNA]</scope>
    <source>
        <strain evidence="8 9">H2_18</strain>
    </source>
</reference>
<dbReference type="EMBL" id="JAOQJX010000021">
    <property type="protein sequence ID" value="MCU6748377.1"/>
    <property type="molecule type" value="Genomic_DNA"/>
</dbReference>
<keyword evidence="9" id="KW-1185">Reference proteome</keyword>
<dbReference type="InterPro" id="IPR050890">
    <property type="entry name" value="PTS_EIIA_component"/>
</dbReference>
<dbReference type="InterPro" id="IPR001127">
    <property type="entry name" value="PTS_EIIA_1_perm"/>
</dbReference>
<dbReference type="PANTHER" id="PTHR45008">
    <property type="entry name" value="PTS SYSTEM GLUCOSE-SPECIFIC EIIA COMPONENT"/>
    <property type="match status" value="1"/>
</dbReference>
<sequence length="155" mass="16589">MFEFLKKKKTQIVSPVCGKCIPITEVPDAVFSEKILGDGFAVIPSGDIIVSPADGEIITLADTKHAVGIKTKDDINILLHVGLDTVKLKGTGFQCFVKQGEKVKAGTPLIHVDYAEIEKTNINLTTVVVFTEGYDGAIKLNCCGKDVKAGEVLIS</sequence>
<feature type="domain" description="PTS EIIA type-1" evidence="7">
    <location>
        <begin position="28"/>
        <end position="132"/>
    </location>
</feature>
<comment type="subcellular location">
    <subcellularLocation>
        <location evidence="1">Cytoplasm</location>
    </subcellularLocation>
</comment>
<comment type="caution">
    <text evidence="8">The sequence shown here is derived from an EMBL/GenBank/DDBJ whole genome shotgun (WGS) entry which is preliminary data.</text>
</comment>
<keyword evidence="3 8" id="KW-0762">Sugar transport</keyword>
<evidence type="ECO:0000256" key="1">
    <source>
        <dbReference type="ARBA" id="ARBA00004496"/>
    </source>
</evidence>
<organism evidence="8 9">
    <name type="scientific">Faecalicatena acetigenes</name>
    <dbReference type="NCBI Taxonomy" id="2981790"/>
    <lineage>
        <taxon>Bacteria</taxon>
        <taxon>Bacillati</taxon>
        <taxon>Bacillota</taxon>
        <taxon>Clostridia</taxon>
        <taxon>Lachnospirales</taxon>
        <taxon>Lachnospiraceae</taxon>
        <taxon>Faecalicatena</taxon>
    </lineage>
</organism>
<keyword evidence="4" id="KW-0808">Transferase</keyword>
<dbReference type="SUPFAM" id="SSF51261">
    <property type="entry name" value="Duplicated hybrid motif"/>
    <property type="match status" value="1"/>
</dbReference>
<dbReference type="RefSeq" id="WP_059067110.1">
    <property type="nucleotide sequence ID" value="NZ_JAOQJX010000021.1"/>
</dbReference>
<evidence type="ECO:0000256" key="2">
    <source>
        <dbReference type="ARBA" id="ARBA00022448"/>
    </source>
</evidence>
<protein>
    <submittedName>
        <fullName evidence="8">PTS glucose transporter subunit IIA</fullName>
    </submittedName>
</protein>